<keyword evidence="5" id="KW-1185">Reference proteome</keyword>
<dbReference type="PROSITE" id="PS51257">
    <property type="entry name" value="PROKAR_LIPOPROTEIN"/>
    <property type="match status" value="1"/>
</dbReference>
<dbReference type="Proteomes" id="UP000789759">
    <property type="component" value="Unassembled WGS sequence"/>
</dbReference>
<keyword evidence="2" id="KW-0472">Membrane</keyword>
<sequence length="217" mass="22420">MASKKIIHLFLFFLLFSLSCIIKIKAQDVGTTVDDATLSLAGPTATSDTDLSSTGSYSSVTSVSSATDLNPSITDSPASAIALQDTLPTYTTLNQTTTTPSQGTLIQPTVTASQPALQALPTSQPSTSQPSTPQPNAPQPNAPQPNASQPSTPQPGPQKNSQPPSSAKDNNNEDDGQTDALDSTSGASTVIMTRKSDYYSGIMAALSMIVIGSVLMI</sequence>
<accession>A0A9N9EHS1</accession>
<keyword evidence="2" id="KW-0812">Transmembrane</keyword>
<comment type="caution">
    <text evidence="4">The sequence shown here is derived from an EMBL/GenBank/DDBJ whole genome shotgun (WGS) entry which is preliminary data.</text>
</comment>
<feature type="compositionally biased region" description="Polar residues" evidence="1">
    <location>
        <begin position="157"/>
        <end position="169"/>
    </location>
</feature>
<gene>
    <name evidence="4" type="ORF">CPELLU_LOCUS10614</name>
</gene>
<evidence type="ECO:0000256" key="2">
    <source>
        <dbReference type="SAM" id="Phobius"/>
    </source>
</evidence>
<feature type="region of interest" description="Disordered" evidence="1">
    <location>
        <begin position="41"/>
        <end position="72"/>
    </location>
</feature>
<name>A0A9N9EHS1_9GLOM</name>
<dbReference type="AlphaFoldDB" id="A0A9N9EHS1"/>
<feature type="compositionally biased region" description="Low complexity" evidence="1">
    <location>
        <begin position="44"/>
        <end position="69"/>
    </location>
</feature>
<feature type="signal peptide" evidence="3">
    <location>
        <begin position="1"/>
        <end position="26"/>
    </location>
</feature>
<feature type="compositionally biased region" description="Low complexity" evidence="1">
    <location>
        <begin position="121"/>
        <end position="131"/>
    </location>
</feature>
<feature type="transmembrane region" description="Helical" evidence="2">
    <location>
        <begin position="198"/>
        <end position="216"/>
    </location>
</feature>
<feature type="chain" id="PRO_5040215199" evidence="3">
    <location>
        <begin position="27"/>
        <end position="217"/>
    </location>
</feature>
<dbReference type="OrthoDB" id="2449709at2759"/>
<proteinExistence type="predicted"/>
<evidence type="ECO:0000256" key="3">
    <source>
        <dbReference type="SAM" id="SignalP"/>
    </source>
</evidence>
<keyword evidence="2" id="KW-1133">Transmembrane helix</keyword>
<evidence type="ECO:0000313" key="4">
    <source>
        <dbReference type="EMBL" id="CAG8677755.1"/>
    </source>
</evidence>
<protein>
    <submittedName>
        <fullName evidence="4">892_t:CDS:1</fullName>
    </submittedName>
</protein>
<keyword evidence="3" id="KW-0732">Signal</keyword>
<dbReference type="EMBL" id="CAJVQA010008827">
    <property type="protein sequence ID" value="CAG8677755.1"/>
    <property type="molecule type" value="Genomic_DNA"/>
</dbReference>
<feature type="compositionally biased region" description="Pro residues" evidence="1">
    <location>
        <begin position="132"/>
        <end position="143"/>
    </location>
</feature>
<organism evidence="4 5">
    <name type="scientific">Cetraspora pellucida</name>
    <dbReference type="NCBI Taxonomy" id="1433469"/>
    <lineage>
        <taxon>Eukaryota</taxon>
        <taxon>Fungi</taxon>
        <taxon>Fungi incertae sedis</taxon>
        <taxon>Mucoromycota</taxon>
        <taxon>Glomeromycotina</taxon>
        <taxon>Glomeromycetes</taxon>
        <taxon>Diversisporales</taxon>
        <taxon>Gigasporaceae</taxon>
        <taxon>Cetraspora</taxon>
    </lineage>
</organism>
<feature type="region of interest" description="Disordered" evidence="1">
    <location>
        <begin position="118"/>
        <end position="185"/>
    </location>
</feature>
<evidence type="ECO:0000256" key="1">
    <source>
        <dbReference type="SAM" id="MobiDB-lite"/>
    </source>
</evidence>
<evidence type="ECO:0000313" key="5">
    <source>
        <dbReference type="Proteomes" id="UP000789759"/>
    </source>
</evidence>
<reference evidence="4" key="1">
    <citation type="submission" date="2021-06" db="EMBL/GenBank/DDBJ databases">
        <authorList>
            <person name="Kallberg Y."/>
            <person name="Tangrot J."/>
            <person name="Rosling A."/>
        </authorList>
    </citation>
    <scope>NUCLEOTIDE SEQUENCE</scope>
    <source>
        <strain evidence="4">FL966</strain>
    </source>
</reference>